<accession>A0A328FFI2</accession>
<keyword evidence="12" id="KW-1185">Reference proteome</keyword>
<dbReference type="NCBIfam" id="TIGR01409">
    <property type="entry name" value="TAT_signal_seq"/>
    <property type="match status" value="1"/>
</dbReference>
<evidence type="ECO:0000256" key="6">
    <source>
        <dbReference type="ARBA" id="ARBA00023014"/>
    </source>
</evidence>
<evidence type="ECO:0000313" key="10">
    <source>
        <dbReference type="EMBL" id="RAM02192.1"/>
    </source>
</evidence>
<dbReference type="CDD" id="cd10551">
    <property type="entry name" value="PsrB"/>
    <property type="match status" value="1"/>
</dbReference>
<organism evidence="10 11">
    <name type="scientific">Desulfobacter hydrogenophilus</name>
    <dbReference type="NCBI Taxonomy" id="2291"/>
    <lineage>
        <taxon>Bacteria</taxon>
        <taxon>Pseudomonadati</taxon>
        <taxon>Thermodesulfobacteriota</taxon>
        <taxon>Desulfobacteria</taxon>
        <taxon>Desulfobacterales</taxon>
        <taxon>Desulfobacteraceae</taxon>
        <taxon>Desulfobacter</taxon>
    </lineage>
</organism>
<reference evidence="10 11" key="1">
    <citation type="submission" date="2018-06" db="EMBL/GenBank/DDBJ databases">
        <title>Complete Genome Sequence of Desulfobacter hydrogenophilus (DSM3380).</title>
        <authorList>
            <person name="Marietou A."/>
            <person name="Schreiber L."/>
            <person name="Marshall I."/>
            <person name="Jorgensen B."/>
        </authorList>
    </citation>
    <scope>NUCLEOTIDE SEQUENCE [LARGE SCALE GENOMIC DNA]</scope>
    <source>
        <strain evidence="10 11">DSM 3380</strain>
    </source>
</reference>
<dbReference type="PROSITE" id="PS51318">
    <property type="entry name" value="TAT"/>
    <property type="match status" value="1"/>
</dbReference>
<dbReference type="Proteomes" id="UP000293902">
    <property type="component" value="Chromosome"/>
</dbReference>
<dbReference type="PROSITE" id="PS51379">
    <property type="entry name" value="4FE4S_FER_2"/>
    <property type="match status" value="1"/>
</dbReference>
<dbReference type="InterPro" id="IPR050954">
    <property type="entry name" value="ET_IronSulfur_Cluster-Binding"/>
</dbReference>
<dbReference type="InterPro" id="IPR054822">
    <property type="entry name" value="DsrO-like"/>
</dbReference>
<dbReference type="OrthoDB" id="9789030at2"/>
<dbReference type="Pfam" id="PF13247">
    <property type="entry name" value="Fer4_11"/>
    <property type="match status" value="1"/>
</dbReference>
<sequence>MMIKSRRSFLKVAGIAAIGMGAAPVMNLAASDSHGSTQPKTAKNEEALHAKRWGMVIDTSKLTEEVVEAVKKACHKSHNVPDFNIEPDAEKYSGNRPARDGQEIKWIWDEHFHYAFPDKEDEFLAEKFHDLPFLVTCNHCKNPPCVQACPTQATFKREDGIVLMDYHRCIGCRFCMAACPYGSRNFNFTDPRPFIEETDPDFPTRTKGVVEKCNLCAERLAKGEQPHCVEASEGAIVVGDLEDPDSEIRSLLAEHYTIRRKQSLGTEPSVYYIV</sequence>
<reference evidence="9 12" key="2">
    <citation type="submission" date="2019-02" db="EMBL/GenBank/DDBJ databases">
        <title>Complete genome sequence of Desulfobacter hydrogenophilus AcRS1.</title>
        <authorList>
            <person name="Marietou A."/>
            <person name="Lund M.B."/>
            <person name="Marshall I.P.G."/>
            <person name="Schreiber L."/>
            <person name="Jorgensen B."/>
        </authorList>
    </citation>
    <scope>NUCLEOTIDE SEQUENCE [LARGE SCALE GENOMIC DNA]</scope>
    <source>
        <strain evidence="9 12">AcRS1</strain>
    </source>
</reference>
<evidence type="ECO:0000313" key="9">
    <source>
        <dbReference type="EMBL" id="QBH15134.1"/>
    </source>
</evidence>
<evidence type="ECO:0000259" key="8">
    <source>
        <dbReference type="PROSITE" id="PS51379"/>
    </source>
</evidence>
<evidence type="ECO:0000256" key="7">
    <source>
        <dbReference type="SAM" id="SignalP"/>
    </source>
</evidence>
<keyword evidence="3" id="KW-0004">4Fe-4S</keyword>
<evidence type="ECO:0000313" key="12">
    <source>
        <dbReference type="Proteomes" id="UP000293902"/>
    </source>
</evidence>
<protein>
    <submittedName>
        <fullName evidence="9">4Fe-4S dicluster domain-containing protein</fullName>
    </submittedName>
    <submittedName>
        <fullName evidence="10">4Fe-4S ferredoxin</fullName>
    </submittedName>
</protein>
<evidence type="ECO:0000256" key="3">
    <source>
        <dbReference type="ARBA" id="ARBA00022485"/>
    </source>
</evidence>
<evidence type="ECO:0000256" key="4">
    <source>
        <dbReference type="ARBA" id="ARBA00022723"/>
    </source>
</evidence>
<comment type="subunit">
    <text evidence="2">Heterodimer of a large and a small subunit.</text>
</comment>
<keyword evidence="7" id="KW-0732">Signal</keyword>
<dbReference type="RefSeq" id="WP_111956085.1">
    <property type="nucleotide sequence ID" value="NZ_CP036313.1"/>
</dbReference>
<dbReference type="NCBIfam" id="NF045797">
    <property type="entry name" value="DsrO"/>
    <property type="match status" value="1"/>
</dbReference>
<dbReference type="GO" id="GO:0051539">
    <property type="term" value="F:4 iron, 4 sulfur cluster binding"/>
    <property type="evidence" value="ECO:0007669"/>
    <property type="project" value="UniProtKB-KW"/>
</dbReference>
<dbReference type="PANTHER" id="PTHR43177">
    <property type="entry name" value="PROTEIN NRFC"/>
    <property type="match status" value="1"/>
</dbReference>
<comment type="subcellular location">
    <subcellularLocation>
        <location evidence="1">Cell envelope</location>
    </subcellularLocation>
</comment>
<feature type="signal peptide" evidence="7">
    <location>
        <begin position="1"/>
        <end position="29"/>
    </location>
</feature>
<dbReference type="AlphaFoldDB" id="A0A328FFI2"/>
<evidence type="ECO:0000256" key="5">
    <source>
        <dbReference type="ARBA" id="ARBA00023004"/>
    </source>
</evidence>
<feature type="domain" description="4Fe-4S ferredoxin-type" evidence="8">
    <location>
        <begin position="160"/>
        <end position="189"/>
    </location>
</feature>
<keyword evidence="6" id="KW-0411">Iron-sulfur</keyword>
<dbReference type="Proteomes" id="UP000248798">
    <property type="component" value="Unassembled WGS sequence"/>
</dbReference>
<dbReference type="InterPro" id="IPR017900">
    <property type="entry name" value="4Fe4S_Fe_S_CS"/>
</dbReference>
<dbReference type="GO" id="GO:0030313">
    <property type="term" value="C:cell envelope"/>
    <property type="evidence" value="ECO:0007669"/>
    <property type="project" value="UniProtKB-SubCell"/>
</dbReference>
<dbReference type="PANTHER" id="PTHR43177:SF3">
    <property type="entry name" value="PROTEIN NRFC HOMOLOG"/>
    <property type="match status" value="1"/>
</dbReference>
<evidence type="ECO:0000256" key="1">
    <source>
        <dbReference type="ARBA" id="ARBA00004196"/>
    </source>
</evidence>
<dbReference type="PROSITE" id="PS00198">
    <property type="entry name" value="4FE4S_FER_1"/>
    <property type="match status" value="1"/>
</dbReference>
<gene>
    <name evidence="10" type="ORF">DO021_09605</name>
    <name evidence="9" type="ORF">EYB58_20735</name>
</gene>
<dbReference type="EMBL" id="CP036313">
    <property type="protein sequence ID" value="QBH15134.1"/>
    <property type="molecule type" value="Genomic_DNA"/>
</dbReference>
<dbReference type="Gene3D" id="3.30.70.20">
    <property type="match status" value="2"/>
</dbReference>
<dbReference type="SUPFAM" id="SSF54862">
    <property type="entry name" value="4Fe-4S ferredoxins"/>
    <property type="match status" value="1"/>
</dbReference>
<evidence type="ECO:0000256" key="2">
    <source>
        <dbReference type="ARBA" id="ARBA00011771"/>
    </source>
</evidence>
<dbReference type="InterPro" id="IPR017896">
    <property type="entry name" value="4Fe4S_Fe-S-bd"/>
</dbReference>
<keyword evidence="4" id="KW-0479">Metal-binding</keyword>
<name>A0A328FFI2_9BACT</name>
<dbReference type="InterPro" id="IPR006311">
    <property type="entry name" value="TAT_signal"/>
</dbReference>
<dbReference type="InterPro" id="IPR019546">
    <property type="entry name" value="TAT_signal_bac_arc"/>
</dbReference>
<dbReference type="GO" id="GO:0046872">
    <property type="term" value="F:metal ion binding"/>
    <property type="evidence" value="ECO:0007669"/>
    <property type="project" value="UniProtKB-KW"/>
</dbReference>
<proteinExistence type="predicted"/>
<dbReference type="EMBL" id="QLNI01000017">
    <property type="protein sequence ID" value="RAM02192.1"/>
    <property type="molecule type" value="Genomic_DNA"/>
</dbReference>
<evidence type="ECO:0000313" key="11">
    <source>
        <dbReference type="Proteomes" id="UP000248798"/>
    </source>
</evidence>
<feature type="chain" id="PRO_5030062972" evidence="7">
    <location>
        <begin position="30"/>
        <end position="274"/>
    </location>
</feature>
<keyword evidence="5" id="KW-0408">Iron</keyword>